<protein>
    <submittedName>
        <fullName evidence="4">Craniofacial development protein 2</fullName>
    </submittedName>
</protein>
<dbReference type="InterPro" id="IPR043128">
    <property type="entry name" value="Rev_trsase/Diguanyl_cyclase"/>
</dbReference>
<dbReference type="SUPFAM" id="SSF56672">
    <property type="entry name" value="DNA/RNA polymerases"/>
    <property type="match status" value="1"/>
</dbReference>
<dbReference type="Pfam" id="PF03372">
    <property type="entry name" value="Exo_endo_phos"/>
    <property type="match status" value="1"/>
</dbReference>
<dbReference type="SUPFAM" id="SSF56219">
    <property type="entry name" value="DNase I-like"/>
    <property type="match status" value="1"/>
</dbReference>
<dbReference type="GO" id="GO:0071897">
    <property type="term" value="P:DNA biosynthetic process"/>
    <property type="evidence" value="ECO:0007669"/>
    <property type="project" value="UniProtKB-ARBA"/>
</dbReference>
<dbReference type="InterPro" id="IPR036691">
    <property type="entry name" value="Endo/exonu/phosph_ase_sf"/>
</dbReference>
<keyword evidence="1" id="KW-0175">Coiled coil</keyword>
<dbReference type="PROSITE" id="PS50878">
    <property type="entry name" value="RT_POL"/>
    <property type="match status" value="1"/>
</dbReference>
<dbReference type="AlphaFoldDB" id="A0A8D9BHL5"/>
<evidence type="ECO:0000256" key="2">
    <source>
        <dbReference type="SAM" id="MobiDB-lite"/>
    </source>
</evidence>
<evidence type="ECO:0000313" key="4">
    <source>
        <dbReference type="EMBL" id="CAG6785315.1"/>
    </source>
</evidence>
<evidence type="ECO:0000256" key="1">
    <source>
        <dbReference type="SAM" id="Coils"/>
    </source>
</evidence>
<dbReference type="CDD" id="cd01650">
    <property type="entry name" value="RT_nLTR_like"/>
    <property type="match status" value="1"/>
</dbReference>
<accession>A0A8D9BHL5</accession>
<dbReference type="CDD" id="cd09076">
    <property type="entry name" value="L1-EN"/>
    <property type="match status" value="1"/>
</dbReference>
<feature type="compositionally biased region" description="Low complexity" evidence="2">
    <location>
        <begin position="1"/>
        <end position="15"/>
    </location>
</feature>
<reference evidence="4" key="1">
    <citation type="submission" date="2021-05" db="EMBL/GenBank/DDBJ databases">
        <authorList>
            <person name="Alioto T."/>
            <person name="Alioto T."/>
            <person name="Gomez Garrido J."/>
        </authorList>
    </citation>
    <scope>NUCLEOTIDE SEQUENCE</scope>
</reference>
<feature type="domain" description="Reverse transcriptase" evidence="3">
    <location>
        <begin position="524"/>
        <end position="795"/>
    </location>
</feature>
<proteinExistence type="predicted"/>
<dbReference type="InterPro" id="IPR005135">
    <property type="entry name" value="Endo/exonuclease/phosphatase"/>
</dbReference>
<dbReference type="Gene3D" id="3.30.70.270">
    <property type="match status" value="1"/>
</dbReference>
<dbReference type="GO" id="GO:0003824">
    <property type="term" value="F:catalytic activity"/>
    <property type="evidence" value="ECO:0007669"/>
    <property type="project" value="InterPro"/>
</dbReference>
<dbReference type="PANTHER" id="PTHR47027:SF8">
    <property type="entry name" value="RIBONUCLEASE H"/>
    <property type="match status" value="1"/>
</dbReference>
<feature type="coiled-coil region" evidence="1">
    <location>
        <begin position="323"/>
        <end position="409"/>
    </location>
</feature>
<dbReference type="EMBL" id="HBUF01642872">
    <property type="protein sequence ID" value="CAG6785315.1"/>
    <property type="molecule type" value="Transcribed_RNA"/>
</dbReference>
<evidence type="ECO:0000259" key="3">
    <source>
        <dbReference type="PROSITE" id="PS50878"/>
    </source>
</evidence>
<sequence length="981" mass="114364">MLATKSSSGVSPSIGSPGGTVASTDIKTMKNFQKSRIATWNVQTLAQSGKLHNAIQEMTRMNIDILGISEMRWPDSGQMTINEHKVFYSGRTDGKHEEGVGFILNKKISKCVRNFTPISPRVILIQLDAQPININIVQVYAPTQDSTDEEIEALYLSIQEVINKLKKEEITIVMGDFNAKIGAGRTSNYVGQWGLGERNERGDMLENFAEINRMVLLNTQFQLHPRHLYTWKSPKDKPGKIVRNQIDYIMINQRYRNSCTYVKAYPGADIRSDHNPILGEFKLRLKRIKRKREQTWDMRKLKDPIIKKKVGESLNQRIKIKPHLEVEKEMKLLQETVIEIKKEHLARDTRKKKSWMTDEILALMDKRRQNKAIRDEYQRIHKEIRRKIRTAKDEEKKEKCQEIEELQRMHDDFNVHRKVKEVAGLVKKGTGGKLTDRDGRIIINLEEKKAEWKEYIETLFHDTRPEEPLELSDGSGPTILADEVRAAIKQLKQGKAAGPDQILSEFFKLFDDISIKWITQIFNRIYDTGKLPKDWLKSEFITLPKKPCAKQCKDYRTISLMSHLLKLFLKIIHKRIYRKCEEKIAPNQFGFINAVGTREAIFSIQVLFQRCRDVNHNVFACLIDYEKAFDRVRHEDLAKILKEIGVDEKDQRIITHLYWNQTAVLRVDGDYTEEVKILRGVRQGCILSPILFNLYSEQIFKEALDNLEEGIAINGVQLNNIRYADDTIVFANNLEGLQKIMNSITATSEQYGLNINVNKTKFLVVSKENITGVNLYINQTRVERVKQYQYLGTLINEDWDNTLEIKCRIGRARGVFNKMRQVFTTHDLTLETKMQLLKCYVFSVLLYGVETWTLNQAITNKLEAFEMWLYRRILKIPWTEKVRNEEVLRRMKKEKELLNTIKCRKLAYLGHIMRNNDRYILLQQILQGKVDSKRGPGRRRISWLANLRTWFDKSSAQLFRIATNKIVIARMIANVRNRTGT</sequence>
<dbReference type="Pfam" id="PF00078">
    <property type="entry name" value="RVT_1"/>
    <property type="match status" value="1"/>
</dbReference>
<dbReference type="InterPro" id="IPR000477">
    <property type="entry name" value="RT_dom"/>
</dbReference>
<dbReference type="PANTHER" id="PTHR47027">
    <property type="entry name" value="REVERSE TRANSCRIPTASE DOMAIN-CONTAINING PROTEIN"/>
    <property type="match status" value="1"/>
</dbReference>
<feature type="region of interest" description="Disordered" evidence="2">
    <location>
        <begin position="1"/>
        <end position="23"/>
    </location>
</feature>
<name>A0A8D9BHL5_9HEMI</name>
<organism evidence="4">
    <name type="scientific">Cacopsylla melanoneura</name>
    <dbReference type="NCBI Taxonomy" id="428564"/>
    <lineage>
        <taxon>Eukaryota</taxon>
        <taxon>Metazoa</taxon>
        <taxon>Ecdysozoa</taxon>
        <taxon>Arthropoda</taxon>
        <taxon>Hexapoda</taxon>
        <taxon>Insecta</taxon>
        <taxon>Pterygota</taxon>
        <taxon>Neoptera</taxon>
        <taxon>Paraneoptera</taxon>
        <taxon>Hemiptera</taxon>
        <taxon>Sternorrhyncha</taxon>
        <taxon>Psylloidea</taxon>
        <taxon>Psyllidae</taxon>
        <taxon>Psyllinae</taxon>
        <taxon>Cacopsylla</taxon>
    </lineage>
</organism>
<dbReference type="InterPro" id="IPR043502">
    <property type="entry name" value="DNA/RNA_pol_sf"/>
</dbReference>
<dbReference type="Gene3D" id="3.60.10.10">
    <property type="entry name" value="Endonuclease/exonuclease/phosphatase"/>
    <property type="match status" value="1"/>
</dbReference>